<dbReference type="AlphaFoldDB" id="A0A1F5N473"/>
<dbReference type="STRING" id="1797794.A3H40_04195"/>
<feature type="transmembrane region" description="Helical" evidence="1">
    <location>
        <begin position="813"/>
        <end position="832"/>
    </location>
</feature>
<feature type="transmembrane region" description="Helical" evidence="1">
    <location>
        <begin position="677"/>
        <end position="698"/>
    </location>
</feature>
<sequence length="1140" mass="129989">MIKNLFKIIFFALFTFFLAQPILASQNSFVSVVNPIRGNDFWEQKDQKIETAVLGENEILKKYKVPATYLFRYDALLDKNLADKLNNSPDEKGLFLEVTPSWTKASGVDYHKGETWHSAASAFLTGYEFKQREQLLDSAFEKFKSIFGVYPKSVGAWWVDAYSLDYMQKKYGVITALIVADQYTTDNYQIWGQYFSTPYYPAKTNALHPAQTLENKIPLVIQQWAIRDPVNSYGNGVDESTYSVQANDYIDYHNLDTSYFSKLIDIYTKQPLGKFSQIVVGLENSYDWVKYSREYENQIKALANKRASGQISLVTMQGFASWYQRAYPNLSPEQIIVADDPLGTFRKGVWFMSPYYRAGWFFNNDGSVFRDIRQYVDGEEELCFKTRCDSVNFATSATRVLDDVSFGHKWVIDQGRISDFKVEKKGEEFVLSYKNEAGNFRQIGFLPRDLSIDGKVLSIDTAILSATKKENSPLKNSAVSDNFLKWSFVSVVQKIFEFLIFLSLVIVLPGFVLTHRAFKKDAPAFLRIFISAAVGFVVLTLLFYITSLLRIRFLVFVYILMNLIIFLHLKLYSNIKINLLNFKEPLNLILLVIIPAGTVFQIIPIFKSGLTFSYGLGFWGPNAHDGVWHIALINELIKSVPPVNPIYSGVILKNYHFFYDLLVAATNYLSAVPVADLIFRFYPIMFSLMLGIGSYYLIMELFQSKIASLFSLYLIYFAGSFGWIVEYLREKHFGGESAFWANQAVSFNLNPPFAISLVIIIALFHIIFNLSNFSRLRNIILAILLAGSLIGFKSYGAILVLAALLFVGLIKRQLYFLIIFIGALLVSVLIFLPNFDITSNLLVFVPFWFIHSMIDSPDRAGWVRLSLAREAGFTTHNWFKIVGVEVLSLVIFIVGNLGLRVVSLLSLVKIKNIIRDEKFLLLFILSFLAFLIPILFIQSGNPWNTIQFSYYGLYIAALASGSVLLLVTKLPKYISVLAICIILILAPVNSIVTANSYLGKNPHAFISTKELQGLQFLSNQPDGVILTFPYDEKLKQKLVEPWPILAYDSTAYVSAVSKKAVYLEDESQNQILLTNYKRKLVASKDFFLKSVTKSINFLHDNHIKYIYLPKIFNVRLDESTNIVKNIFENEEVVIYKLNTY</sequence>
<dbReference type="EMBL" id="MFDV01000008">
    <property type="protein sequence ID" value="OGE72417.1"/>
    <property type="molecule type" value="Genomic_DNA"/>
</dbReference>
<keyword evidence="1" id="KW-0472">Membrane</keyword>
<reference evidence="3 4" key="1">
    <citation type="journal article" date="2016" name="Nat. Commun.">
        <title>Thousands of microbial genomes shed light on interconnected biogeochemical processes in an aquifer system.</title>
        <authorList>
            <person name="Anantharaman K."/>
            <person name="Brown C.T."/>
            <person name="Hug L.A."/>
            <person name="Sharon I."/>
            <person name="Castelle C.J."/>
            <person name="Probst A.J."/>
            <person name="Thomas B.C."/>
            <person name="Singh A."/>
            <person name="Wilkins M.J."/>
            <person name="Karaoz U."/>
            <person name="Brodie E.L."/>
            <person name="Williams K.H."/>
            <person name="Hubbard S.S."/>
            <person name="Banfield J.F."/>
        </authorList>
    </citation>
    <scope>NUCLEOTIDE SEQUENCE [LARGE SCALE GENOMIC DNA]</scope>
</reference>
<name>A0A1F5N473_9BACT</name>
<feature type="transmembrane region" description="Helical" evidence="1">
    <location>
        <begin position="886"/>
        <end position="907"/>
    </location>
</feature>
<evidence type="ECO:0000313" key="3">
    <source>
        <dbReference type="EMBL" id="OGE72417.1"/>
    </source>
</evidence>
<evidence type="ECO:0000256" key="2">
    <source>
        <dbReference type="SAM" id="SignalP"/>
    </source>
</evidence>
<feature type="transmembrane region" description="Helical" evidence="1">
    <location>
        <begin position="974"/>
        <end position="998"/>
    </location>
</feature>
<feature type="transmembrane region" description="Helical" evidence="1">
    <location>
        <begin position="551"/>
        <end position="573"/>
    </location>
</feature>
<proteinExistence type="predicted"/>
<keyword evidence="1" id="KW-1133">Transmembrane helix</keyword>
<accession>A0A1F5N473</accession>
<feature type="transmembrane region" description="Helical" evidence="1">
    <location>
        <begin position="749"/>
        <end position="768"/>
    </location>
</feature>
<feature type="transmembrane region" description="Helical" evidence="1">
    <location>
        <begin position="948"/>
        <end position="967"/>
    </location>
</feature>
<feature type="transmembrane region" description="Helical" evidence="1">
    <location>
        <begin position="585"/>
        <end position="606"/>
    </location>
</feature>
<gene>
    <name evidence="3" type="ORF">A3H40_04195</name>
</gene>
<feature type="transmembrane region" description="Helical" evidence="1">
    <location>
        <begin position="837"/>
        <end position="854"/>
    </location>
</feature>
<feature type="transmembrane region" description="Helical" evidence="1">
    <location>
        <begin position="710"/>
        <end position="729"/>
    </location>
</feature>
<keyword evidence="2" id="KW-0732">Signal</keyword>
<keyword evidence="1" id="KW-0812">Transmembrane</keyword>
<feature type="transmembrane region" description="Helical" evidence="1">
    <location>
        <begin position="495"/>
        <end position="513"/>
    </location>
</feature>
<dbReference type="Gene3D" id="3.20.20.510">
    <property type="entry name" value="Uncharacterised protein PF12979, DUF3863"/>
    <property type="match status" value="1"/>
</dbReference>
<feature type="transmembrane region" description="Helical" evidence="1">
    <location>
        <begin position="919"/>
        <end position="936"/>
    </location>
</feature>
<feature type="chain" id="PRO_5009520079" description="Glycosyltransferase RgtA/B/C/D-like domain-containing protein" evidence="2">
    <location>
        <begin position="25"/>
        <end position="1140"/>
    </location>
</feature>
<organism evidence="3 4">
    <name type="scientific">Candidatus Daviesbacteria bacterium RIFCSPLOWO2_02_FULL_38_15</name>
    <dbReference type="NCBI Taxonomy" id="1797794"/>
    <lineage>
        <taxon>Bacteria</taxon>
        <taxon>Candidatus Daviesiibacteriota</taxon>
    </lineage>
</organism>
<feature type="transmembrane region" description="Helical" evidence="1">
    <location>
        <begin position="780"/>
        <end position="807"/>
    </location>
</feature>
<evidence type="ECO:0000313" key="4">
    <source>
        <dbReference type="Proteomes" id="UP000177057"/>
    </source>
</evidence>
<comment type="caution">
    <text evidence="3">The sequence shown here is derived from an EMBL/GenBank/DDBJ whole genome shotgun (WGS) entry which is preliminary data.</text>
</comment>
<feature type="signal peptide" evidence="2">
    <location>
        <begin position="1"/>
        <end position="24"/>
    </location>
</feature>
<evidence type="ECO:0008006" key="5">
    <source>
        <dbReference type="Google" id="ProtNLM"/>
    </source>
</evidence>
<evidence type="ECO:0000256" key="1">
    <source>
        <dbReference type="SAM" id="Phobius"/>
    </source>
</evidence>
<feature type="transmembrane region" description="Helical" evidence="1">
    <location>
        <begin position="525"/>
        <end position="545"/>
    </location>
</feature>
<protein>
    <recommendedName>
        <fullName evidence="5">Glycosyltransferase RgtA/B/C/D-like domain-containing protein</fullName>
    </recommendedName>
</protein>
<dbReference type="Proteomes" id="UP000177057">
    <property type="component" value="Unassembled WGS sequence"/>
</dbReference>